<dbReference type="InterPro" id="IPR043128">
    <property type="entry name" value="Rev_trsase/Diguanyl_cyclase"/>
</dbReference>
<keyword evidence="2" id="KW-1185">Reference proteome</keyword>
<dbReference type="SUPFAM" id="SSF56672">
    <property type="entry name" value="DNA/RNA polymerases"/>
    <property type="match status" value="1"/>
</dbReference>
<protein>
    <recommendedName>
        <fullName evidence="3">Reverse transcriptase/retrotransposon-derived protein RNase H-like domain-containing protein</fullName>
    </recommendedName>
</protein>
<dbReference type="InterPro" id="IPR043502">
    <property type="entry name" value="DNA/RNA_pol_sf"/>
</dbReference>
<evidence type="ECO:0000313" key="2">
    <source>
        <dbReference type="Proteomes" id="UP000765509"/>
    </source>
</evidence>
<dbReference type="Gene3D" id="3.30.70.270">
    <property type="match status" value="2"/>
</dbReference>
<dbReference type="Proteomes" id="UP000765509">
    <property type="component" value="Unassembled WGS sequence"/>
</dbReference>
<proteinExistence type="predicted"/>
<sequence>MMNTIFPKELSEGLLIIYIDHIIAFSETWESHLTRLERVPQKIVPVNMKISLKKCHFGYSELKALQHVVSGLNLGINKNKVAEILLKPIPQTKEEMQAFLGSAIYYRKHIKNFARISKSLYKICDQQTVYEMTEQRVKAYEELKNALTNAPFIPMPDWKLPFKL</sequence>
<reference evidence="1" key="1">
    <citation type="submission" date="2021-03" db="EMBL/GenBank/DDBJ databases">
        <title>Draft genome sequence of rust myrtle Austropuccinia psidii MF-1, a brazilian biotype.</title>
        <authorList>
            <person name="Quecine M.C."/>
            <person name="Pachon D.M.R."/>
            <person name="Bonatelli M.L."/>
            <person name="Correr F.H."/>
            <person name="Franceschini L.M."/>
            <person name="Leite T.F."/>
            <person name="Margarido G.R.A."/>
            <person name="Almeida C.A."/>
            <person name="Ferrarezi J.A."/>
            <person name="Labate C.A."/>
        </authorList>
    </citation>
    <scope>NUCLEOTIDE SEQUENCE</scope>
    <source>
        <strain evidence="1">MF-1</strain>
    </source>
</reference>
<comment type="caution">
    <text evidence="1">The sequence shown here is derived from an EMBL/GenBank/DDBJ whole genome shotgun (WGS) entry which is preliminary data.</text>
</comment>
<dbReference type="InterPro" id="IPR051320">
    <property type="entry name" value="Viral_Replic_Matur_Polypro"/>
</dbReference>
<organism evidence="1 2">
    <name type="scientific">Austropuccinia psidii MF-1</name>
    <dbReference type="NCBI Taxonomy" id="1389203"/>
    <lineage>
        <taxon>Eukaryota</taxon>
        <taxon>Fungi</taxon>
        <taxon>Dikarya</taxon>
        <taxon>Basidiomycota</taxon>
        <taxon>Pucciniomycotina</taxon>
        <taxon>Pucciniomycetes</taxon>
        <taxon>Pucciniales</taxon>
        <taxon>Sphaerophragmiaceae</taxon>
        <taxon>Austropuccinia</taxon>
    </lineage>
</organism>
<dbReference type="AlphaFoldDB" id="A0A9Q3HIB6"/>
<dbReference type="PANTHER" id="PTHR33064">
    <property type="entry name" value="POL PROTEIN"/>
    <property type="match status" value="1"/>
</dbReference>
<gene>
    <name evidence="1" type="ORF">O181_043334</name>
</gene>
<dbReference type="EMBL" id="AVOT02017489">
    <property type="protein sequence ID" value="MBW0503619.1"/>
    <property type="molecule type" value="Genomic_DNA"/>
</dbReference>
<name>A0A9Q3HIB6_9BASI</name>
<evidence type="ECO:0008006" key="3">
    <source>
        <dbReference type="Google" id="ProtNLM"/>
    </source>
</evidence>
<accession>A0A9Q3HIB6</accession>
<dbReference type="PANTHER" id="PTHR33064:SF37">
    <property type="entry name" value="RIBONUCLEASE H"/>
    <property type="match status" value="1"/>
</dbReference>
<evidence type="ECO:0000313" key="1">
    <source>
        <dbReference type="EMBL" id="MBW0503619.1"/>
    </source>
</evidence>